<dbReference type="GO" id="GO:0003964">
    <property type="term" value="F:RNA-directed DNA polymerase activity"/>
    <property type="evidence" value="ECO:0007669"/>
    <property type="project" value="UniProtKB-KW"/>
</dbReference>
<evidence type="ECO:0000313" key="3">
    <source>
        <dbReference type="EMBL" id="GEY59126.1"/>
    </source>
</evidence>
<accession>A0A699HWS3</accession>
<dbReference type="EMBL" id="BKCJ010191637">
    <property type="protein sequence ID" value="GEY59126.1"/>
    <property type="molecule type" value="Genomic_DNA"/>
</dbReference>
<feature type="transmembrane region" description="Helical" evidence="1">
    <location>
        <begin position="171"/>
        <end position="193"/>
    </location>
</feature>
<protein>
    <submittedName>
        <fullName evidence="3">Putative RNA-directed DNA polymerase, eukaryota, reverse transcriptase zinc-binding domain protein</fullName>
    </submittedName>
</protein>
<proteinExistence type="predicted"/>
<comment type="caution">
    <text evidence="3">The sequence shown here is derived from an EMBL/GenBank/DDBJ whole genome shotgun (WGS) entry which is preliminary data.</text>
</comment>
<keyword evidence="1" id="KW-0812">Transmembrane</keyword>
<keyword evidence="3" id="KW-0548">Nucleotidyltransferase</keyword>
<dbReference type="PROSITE" id="PS50878">
    <property type="entry name" value="RT_POL"/>
    <property type="match status" value="1"/>
</dbReference>
<dbReference type="Pfam" id="PF00078">
    <property type="entry name" value="RVT_1"/>
    <property type="match status" value="1"/>
</dbReference>
<keyword evidence="3" id="KW-0808">Transferase</keyword>
<dbReference type="AlphaFoldDB" id="A0A699HWS3"/>
<sequence length="437" mass="50179">MLLFNVDFENAFDTVSWKYLDFMLHNLGFRVTWKSWIKDCLESSRTSALINGSPTSKFNVRRDLRQGEPLSPFLFIIIMEGLYVAISDSIHSCLVRGINIGSSNITLSHLFFADDVVITTEWSSHDIDNIIRVLQVFYLASGLKINIHKSNIYGIGVSLEDVHLMASNTSCVAASFPFTYLGLPIGCNMSLIANWKPLVDKFKAKLTVWKANLLSFGGWLTLIKSILGSLSIYYLSIFRVPEMRWRMFSNPDALWVRVIKAFHGLEGGFDHNGCNHNGLWAKIVGSSNYLHSSNILPMDFIRFQVGCGSLIRFWKDIWLGSSTLSSKYNRLFRIEQDKDCLIMDRIFYGHWAWNWSNNLGIRNSSHLNELLLEISQVNVQVDNDKRTWSLDDDGTFTVCALRRLIDDHLLPSLDTTTTWVKYLSRKVNIFMWRLKLD</sequence>
<dbReference type="InterPro" id="IPR043502">
    <property type="entry name" value="DNA/RNA_pol_sf"/>
</dbReference>
<reference evidence="3" key="1">
    <citation type="journal article" date="2019" name="Sci. Rep.">
        <title>Draft genome of Tanacetum cinerariifolium, the natural source of mosquito coil.</title>
        <authorList>
            <person name="Yamashiro T."/>
            <person name="Shiraishi A."/>
            <person name="Satake H."/>
            <person name="Nakayama K."/>
        </authorList>
    </citation>
    <scope>NUCLEOTIDE SEQUENCE</scope>
</reference>
<dbReference type="PANTHER" id="PTHR33116">
    <property type="entry name" value="REVERSE TRANSCRIPTASE ZINC-BINDING DOMAIN-CONTAINING PROTEIN-RELATED-RELATED"/>
    <property type="match status" value="1"/>
</dbReference>
<dbReference type="InterPro" id="IPR000477">
    <property type="entry name" value="RT_dom"/>
</dbReference>
<evidence type="ECO:0000256" key="1">
    <source>
        <dbReference type="SAM" id="Phobius"/>
    </source>
</evidence>
<keyword evidence="3" id="KW-0695">RNA-directed DNA polymerase</keyword>
<name>A0A699HWS3_TANCI</name>
<dbReference type="PANTHER" id="PTHR33116:SF79">
    <property type="entry name" value="REVERSE TRANSCRIPTASE DOMAIN, ZINC FINGER, CCHC-TYPE-RELATED"/>
    <property type="match status" value="1"/>
</dbReference>
<evidence type="ECO:0000259" key="2">
    <source>
        <dbReference type="PROSITE" id="PS50878"/>
    </source>
</evidence>
<gene>
    <name evidence="3" type="ORF">Tci_431100</name>
</gene>
<organism evidence="3">
    <name type="scientific">Tanacetum cinerariifolium</name>
    <name type="common">Dalmatian daisy</name>
    <name type="synonym">Chrysanthemum cinerariifolium</name>
    <dbReference type="NCBI Taxonomy" id="118510"/>
    <lineage>
        <taxon>Eukaryota</taxon>
        <taxon>Viridiplantae</taxon>
        <taxon>Streptophyta</taxon>
        <taxon>Embryophyta</taxon>
        <taxon>Tracheophyta</taxon>
        <taxon>Spermatophyta</taxon>
        <taxon>Magnoliopsida</taxon>
        <taxon>eudicotyledons</taxon>
        <taxon>Gunneridae</taxon>
        <taxon>Pentapetalae</taxon>
        <taxon>asterids</taxon>
        <taxon>campanulids</taxon>
        <taxon>Asterales</taxon>
        <taxon>Asteraceae</taxon>
        <taxon>Asteroideae</taxon>
        <taxon>Anthemideae</taxon>
        <taxon>Anthemidinae</taxon>
        <taxon>Tanacetum</taxon>
    </lineage>
</organism>
<feature type="domain" description="Reverse transcriptase" evidence="2">
    <location>
        <begin position="1"/>
        <end position="185"/>
    </location>
</feature>
<feature type="transmembrane region" description="Helical" evidence="1">
    <location>
        <begin position="213"/>
        <end position="237"/>
    </location>
</feature>
<dbReference type="SUPFAM" id="SSF56672">
    <property type="entry name" value="DNA/RNA polymerases"/>
    <property type="match status" value="1"/>
</dbReference>
<keyword evidence="1" id="KW-1133">Transmembrane helix</keyword>
<keyword evidence="1" id="KW-0472">Membrane</keyword>